<dbReference type="AlphaFoldDB" id="A0AAV4Q419"/>
<keyword evidence="2" id="KW-1185">Reference proteome</keyword>
<accession>A0AAV4Q419</accession>
<organism evidence="1 2">
    <name type="scientific">Caerostris darwini</name>
    <dbReference type="NCBI Taxonomy" id="1538125"/>
    <lineage>
        <taxon>Eukaryota</taxon>
        <taxon>Metazoa</taxon>
        <taxon>Ecdysozoa</taxon>
        <taxon>Arthropoda</taxon>
        <taxon>Chelicerata</taxon>
        <taxon>Arachnida</taxon>
        <taxon>Araneae</taxon>
        <taxon>Araneomorphae</taxon>
        <taxon>Entelegynae</taxon>
        <taxon>Araneoidea</taxon>
        <taxon>Araneidae</taxon>
        <taxon>Caerostris</taxon>
    </lineage>
</organism>
<sequence length="129" mass="14367">MGGHNLVFKDDIALAIAINVFCNPASSHKHRIRFLQIVCCSALNVKNDRFYLVLTLNFLRPRFHRIGVCPGDYVTSLLTKQSENVRGRAYERRGLDLGLSTTRARSSSNSLHGFRDGVLPVGVGRRGVL</sequence>
<dbReference type="Proteomes" id="UP001054837">
    <property type="component" value="Unassembled WGS sequence"/>
</dbReference>
<evidence type="ECO:0000313" key="1">
    <source>
        <dbReference type="EMBL" id="GIY02942.1"/>
    </source>
</evidence>
<protein>
    <submittedName>
        <fullName evidence="1">Uncharacterized protein</fullName>
    </submittedName>
</protein>
<name>A0AAV4Q419_9ARAC</name>
<gene>
    <name evidence="1" type="ORF">CDAR_407351</name>
</gene>
<dbReference type="EMBL" id="BPLQ01003766">
    <property type="protein sequence ID" value="GIY02942.1"/>
    <property type="molecule type" value="Genomic_DNA"/>
</dbReference>
<proteinExistence type="predicted"/>
<comment type="caution">
    <text evidence="1">The sequence shown here is derived from an EMBL/GenBank/DDBJ whole genome shotgun (WGS) entry which is preliminary data.</text>
</comment>
<evidence type="ECO:0000313" key="2">
    <source>
        <dbReference type="Proteomes" id="UP001054837"/>
    </source>
</evidence>
<reference evidence="1 2" key="1">
    <citation type="submission" date="2021-06" db="EMBL/GenBank/DDBJ databases">
        <title>Caerostris darwini draft genome.</title>
        <authorList>
            <person name="Kono N."/>
            <person name="Arakawa K."/>
        </authorList>
    </citation>
    <scope>NUCLEOTIDE SEQUENCE [LARGE SCALE GENOMIC DNA]</scope>
</reference>